<evidence type="ECO:0000256" key="14">
    <source>
        <dbReference type="ARBA" id="ARBA00025228"/>
    </source>
</evidence>
<evidence type="ECO:0000313" key="20">
    <source>
        <dbReference type="EMBL" id="GHD08640.1"/>
    </source>
</evidence>
<feature type="transmembrane region" description="Helical" evidence="19">
    <location>
        <begin position="174"/>
        <end position="199"/>
    </location>
</feature>
<name>A0A8J3GJU5_9HYPH</name>
<proteinExistence type="inferred from homology"/>
<comment type="similarity">
    <text evidence="4 19">Belongs to the CobS family.</text>
</comment>
<dbReference type="PANTHER" id="PTHR34148:SF1">
    <property type="entry name" value="ADENOSYLCOBINAMIDE-GDP RIBAZOLETRANSFERASE"/>
    <property type="match status" value="1"/>
</dbReference>
<feature type="transmembrane region" description="Helical" evidence="19">
    <location>
        <begin position="67"/>
        <end position="87"/>
    </location>
</feature>
<dbReference type="GO" id="GO:0051073">
    <property type="term" value="F:adenosylcobinamide-GDP ribazoletransferase activity"/>
    <property type="evidence" value="ECO:0007669"/>
    <property type="project" value="UniProtKB-UniRule"/>
</dbReference>
<comment type="catalytic activity">
    <reaction evidence="18 19">
        <text>alpha-ribazole 5'-phosphate + adenosylcob(III)inamide-GDP = adenosylcob(III)alamin 5'-phosphate + GMP + H(+)</text>
        <dbReference type="Rhea" id="RHEA:23560"/>
        <dbReference type="ChEBI" id="CHEBI:15378"/>
        <dbReference type="ChEBI" id="CHEBI:57918"/>
        <dbReference type="ChEBI" id="CHEBI:58115"/>
        <dbReference type="ChEBI" id="CHEBI:60487"/>
        <dbReference type="ChEBI" id="CHEBI:60493"/>
        <dbReference type="EC" id="2.7.8.26"/>
    </reaction>
</comment>
<evidence type="ECO:0000256" key="8">
    <source>
        <dbReference type="ARBA" id="ARBA00022573"/>
    </source>
</evidence>
<comment type="catalytic activity">
    <reaction evidence="17 19">
        <text>alpha-ribazole + adenosylcob(III)inamide-GDP = adenosylcob(III)alamin + GMP + H(+)</text>
        <dbReference type="Rhea" id="RHEA:16049"/>
        <dbReference type="ChEBI" id="CHEBI:10329"/>
        <dbReference type="ChEBI" id="CHEBI:15378"/>
        <dbReference type="ChEBI" id="CHEBI:18408"/>
        <dbReference type="ChEBI" id="CHEBI:58115"/>
        <dbReference type="ChEBI" id="CHEBI:60487"/>
        <dbReference type="EC" id="2.7.8.26"/>
    </reaction>
</comment>
<evidence type="ECO:0000256" key="11">
    <source>
        <dbReference type="ARBA" id="ARBA00022842"/>
    </source>
</evidence>
<dbReference type="NCBIfam" id="TIGR00317">
    <property type="entry name" value="cobS"/>
    <property type="match status" value="1"/>
</dbReference>
<keyword evidence="13 19" id="KW-0472">Membrane</keyword>
<dbReference type="GO" id="GO:0005886">
    <property type="term" value="C:plasma membrane"/>
    <property type="evidence" value="ECO:0007669"/>
    <property type="project" value="UniProtKB-SubCell"/>
</dbReference>
<feature type="transmembrane region" description="Helical" evidence="19">
    <location>
        <begin position="117"/>
        <end position="136"/>
    </location>
</feature>
<evidence type="ECO:0000256" key="16">
    <source>
        <dbReference type="ARBA" id="ARBA00032853"/>
    </source>
</evidence>
<dbReference type="GO" id="GO:0008818">
    <property type="term" value="F:cobalamin 5'-phosphate synthase activity"/>
    <property type="evidence" value="ECO:0007669"/>
    <property type="project" value="UniProtKB-UniRule"/>
</dbReference>
<reference evidence="20" key="1">
    <citation type="journal article" date="2014" name="Int. J. Syst. Evol. Microbiol.">
        <title>Complete genome sequence of Corynebacterium casei LMG S-19264T (=DSM 44701T), isolated from a smear-ripened cheese.</title>
        <authorList>
            <consortium name="US DOE Joint Genome Institute (JGI-PGF)"/>
            <person name="Walter F."/>
            <person name="Albersmeier A."/>
            <person name="Kalinowski J."/>
            <person name="Ruckert C."/>
        </authorList>
    </citation>
    <scope>NUCLEOTIDE SEQUENCE</scope>
    <source>
        <strain evidence="20">KCTC 42249</strain>
    </source>
</reference>
<dbReference type="HAMAP" id="MF_00719">
    <property type="entry name" value="CobS"/>
    <property type="match status" value="1"/>
</dbReference>
<protein>
    <recommendedName>
        <fullName evidence="6 19">Adenosylcobinamide-GDP ribazoletransferase</fullName>
        <ecNumber evidence="5 19">2.7.8.26</ecNumber>
    </recommendedName>
    <alternativeName>
        <fullName evidence="16 19">Cobalamin synthase</fullName>
    </alternativeName>
    <alternativeName>
        <fullName evidence="15 19">Cobalamin-5'-phosphate synthase</fullName>
    </alternativeName>
</protein>
<gene>
    <name evidence="19 20" type="primary">cobS</name>
    <name evidence="20" type="ORF">GCM10016234_08370</name>
</gene>
<evidence type="ECO:0000256" key="3">
    <source>
        <dbReference type="ARBA" id="ARBA00004663"/>
    </source>
</evidence>
<organism evidence="20 21">
    <name type="scientific">Tianweitania populi</name>
    <dbReference type="NCBI Taxonomy" id="1607949"/>
    <lineage>
        <taxon>Bacteria</taxon>
        <taxon>Pseudomonadati</taxon>
        <taxon>Pseudomonadota</taxon>
        <taxon>Alphaproteobacteria</taxon>
        <taxon>Hyphomicrobiales</taxon>
        <taxon>Phyllobacteriaceae</taxon>
        <taxon>Tianweitania</taxon>
    </lineage>
</organism>
<feature type="transmembrane region" description="Helical" evidence="19">
    <location>
        <begin position="40"/>
        <end position="61"/>
    </location>
</feature>
<keyword evidence="7 19" id="KW-1003">Cell membrane</keyword>
<evidence type="ECO:0000256" key="12">
    <source>
        <dbReference type="ARBA" id="ARBA00022989"/>
    </source>
</evidence>
<reference evidence="20" key="2">
    <citation type="submission" date="2020-09" db="EMBL/GenBank/DDBJ databases">
        <authorList>
            <person name="Sun Q."/>
            <person name="Kim S."/>
        </authorList>
    </citation>
    <scope>NUCLEOTIDE SEQUENCE</scope>
    <source>
        <strain evidence="20">KCTC 42249</strain>
    </source>
</reference>
<evidence type="ECO:0000256" key="19">
    <source>
        <dbReference type="HAMAP-Rule" id="MF_00719"/>
    </source>
</evidence>
<evidence type="ECO:0000256" key="13">
    <source>
        <dbReference type="ARBA" id="ARBA00023136"/>
    </source>
</evidence>
<evidence type="ECO:0000256" key="6">
    <source>
        <dbReference type="ARBA" id="ARBA00015850"/>
    </source>
</evidence>
<dbReference type="PANTHER" id="PTHR34148">
    <property type="entry name" value="ADENOSYLCOBINAMIDE-GDP RIBAZOLETRANSFERASE"/>
    <property type="match status" value="1"/>
</dbReference>
<evidence type="ECO:0000256" key="9">
    <source>
        <dbReference type="ARBA" id="ARBA00022679"/>
    </source>
</evidence>
<dbReference type="EC" id="2.7.8.26" evidence="5 19"/>
<comment type="cofactor">
    <cofactor evidence="1 19">
        <name>Mg(2+)</name>
        <dbReference type="ChEBI" id="CHEBI:18420"/>
    </cofactor>
</comment>
<evidence type="ECO:0000256" key="15">
    <source>
        <dbReference type="ARBA" id="ARBA00032605"/>
    </source>
</evidence>
<keyword evidence="12 19" id="KW-1133">Transmembrane helix</keyword>
<dbReference type="GO" id="GO:0009236">
    <property type="term" value="P:cobalamin biosynthetic process"/>
    <property type="evidence" value="ECO:0007669"/>
    <property type="project" value="UniProtKB-UniRule"/>
</dbReference>
<comment type="caution">
    <text evidence="20">The sequence shown here is derived from an EMBL/GenBank/DDBJ whole genome shotgun (WGS) entry which is preliminary data.</text>
</comment>
<evidence type="ECO:0000256" key="7">
    <source>
        <dbReference type="ARBA" id="ARBA00022475"/>
    </source>
</evidence>
<dbReference type="RefSeq" id="WP_244641318.1">
    <property type="nucleotide sequence ID" value="NZ_BMZQ01000001.1"/>
</dbReference>
<evidence type="ECO:0000256" key="5">
    <source>
        <dbReference type="ARBA" id="ARBA00013200"/>
    </source>
</evidence>
<accession>A0A8J3GJU5</accession>
<keyword evidence="21" id="KW-1185">Reference proteome</keyword>
<dbReference type="EMBL" id="BMZQ01000001">
    <property type="protein sequence ID" value="GHD08640.1"/>
    <property type="molecule type" value="Genomic_DNA"/>
</dbReference>
<comment type="function">
    <text evidence="14 19">Joins adenosylcobinamide-GDP and alpha-ribazole to generate adenosylcobalamin (Ado-cobalamin). Also synthesizes adenosylcobalamin 5'-phosphate from adenosylcobinamide-GDP and alpha-ribazole 5'-phosphate.</text>
</comment>
<comment type="subcellular location">
    <subcellularLocation>
        <location evidence="2 19">Cell membrane</location>
        <topology evidence="2 19">Multi-pass membrane protein</topology>
    </subcellularLocation>
</comment>
<evidence type="ECO:0000256" key="1">
    <source>
        <dbReference type="ARBA" id="ARBA00001946"/>
    </source>
</evidence>
<dbReference type="AlphaFoldDB" id="A0A8J3GJU5"/>
<keyword evidence="10 19" id="KW-0812">Transmembrane</keyword>
<dbReference type="Pfam" id="PF02654">
    <property type="entry name" value="CobS"/>
    <property type="match status" value="1"/>
</dbReference>
<evidence type="ECO:0000313" key="21">
    <source>
        <dbReference type="Proteomes" id="UP000630142"/>
    </source>
</evidence>
<evidence type="ECO:0000256" key="10">
    <source>
        <dbReference type="ARBA" id="ARBA00022692"/>
    </source>
</evidence>
<feature type="transmembrane region" description="Helical" evidence="19">
    <location>
        <begin position="142"/>
        <end position="162"/>
    </location>
</feature>
<dbReference type="UniPathway" id="UPA00148">
    <property type="reaction ID" value="UER00238"/>
</dbReference>
<evidence type="ECO:0000256" key="2">
    <source>
        <dbReference type="ARBA" id="ARBA00004651"/>
    </source>
</evidence>
<comment type="pathway">
    <text evidence="3 19">Cofactor biosynthesis; adenosylcobalamin biosynthesis; adenosylcobalamin from cob(II)yrinate a,c-diamide: step 7/7.</text>
</comment>
<evidence type="ECO:0000256" key="17">
    <source>
        <dbReference type="ARBA" id="ARBA00048623"/>
    </source>
</evidence>
<dbReference type="Proteomes" id="UP000630142">
    <property type="component" value="Unassembled WGS sequence"/>
</dbReference>
<keyword evidence="8 19" id="KW-0169">Cobalamin biosynthesis</keyword>
<sequence>MKMGSGRDRDWLGEIYACLGFFTRLPMPAYRLAPDGFGRALWAAPLAGLVPALAATLTLTVGHAFDLPPLASAGLALVVLLLITGALHEDGLSDVADGFGGGSTRERKLGIMKDSRIGTYGVAALVLSLLLRASLMAALVPYGFWIMLGVLIAAHCSSRALLPYTMHTLPNARANGVSAGVGLVPKESATLALLIGVVALAPLGFGHAILAAVLLAVVIITLHTLALKQIGGQTGDVLGAIQQAGEVTVLIVAVAALN</sequence>
<evidence type="ECO:0000256" key="4">
    <source>
        <dbReference type="ARBA" id="ARBA00010561"/>
    </source>
</evidence>
<keyword evidence="9 19" id="KW-0808">Transferase</keyword>
<evidence type="ECO:0000256" key="18">
    <source>
        <dbReference type="ARBA" id="ARBA00049504"/>
    </source>
</evidence>
<dbReference type="InterPro" id="IPR003805">
    <property type="entry name" value="CobS"/>
</dbReference>
<feature type="transmembrane region" description="Helical" evidence="19">
    <location>
        <begin position="205"/>
        <end position="225"/>
    </location>
</feature>
<keyword evidence="11 19" id="KW-0460">Magnesium</keyword>